<evidence type="ECO:0000313" key="4">
    <source>
        <dbReference type="EMBL" id="KAF2876886.1"/>
    </source>
</evidence>
<dbReference type="Proteomes" id="UP000481861">
    <property type="component" value="Unassembled WGS sequence"/>
</dbReference>
<feature type="domain" description="WSC" evidence="3">
    <location>
        <begin position="167"/>
        <end position="263"/>
    </location>
</feature>
<dbReference type="InterPro" id="IPR015202">
    <property type="entry name" value="GO-like_E_set"/>
</dbReference>
<dbReference type="InterPro" id="IPR002889">
    <property type="entry name" value="WSC_carb-bd"/>
</dbReference>
<feature type="domain" description="WSC" evidence="3">
    <location>
        <begin position="268"/>
        <end position="363"/>
    </location>
</feature>
<evidence type="ECO:0000256" key="1">
    <source>
        <dbReference type="ARBA" id="ARBA00022729"/>
    </source>
</evidence>
<dbReference type="PROSITE" id="PS51212">
    <property type="entry name" value="WSC"/>
    <property type="match status" value="5"/>
</dbReference>
<evidence type="ECO:0000313" key="5">
    <source>
        <dbReference type="Proteomes" id="UP000481861"/>
    </source>
</evidence>
<keyword evidence="1 2" id="KW-0732">Signal</keyword>
<comment type="caution">
    <text evidence="4">The sequence shown here is derived from an EMBL/GenBank/DDBJ whole genome shotgun (WGS) entry which is preliminary data.</text>
</comment>
<dbReference type="SUPFAM" id="SSF81296">
    <property type="entry name" value="E set domains"/>
    <property type="match status" value="1"/>
</dbReference>
<evidence type="ECO:0000259" key="3">
    <source>
        <dbReference type="PROSITE" id="PS51212"/>
    </source>
</evidence>
<dbReference type="OrthoDB" id="2019572at2759"/>
<dbReference type="CDD" id="cd02851">
    <property type="entry name" value="E_set_GO_C"/>
    <property type="match status" value="1"/>
</dbReference>
<dbReference type="Pfam" id="PF01822">
    <property type="entry name" value="WSC"/>
    <property type="match status" value="5"/>
</dbReference>
<dbReference type="Gene3D" id="2.60.40.10">
    <property type="entry name" value="Immunoglobulins"/>
    <property type="match status" value="1"/>
</dbReference>
<protein>
    <recommendedName>
        <fullName evidence="3">WSC domain-containing protein</fullName>
    </recommendedName>
</protein>
<dbReference type="SMART" id="SM00321">
    <property type="entry name" value="WSC"/>
    <property type="match status" value="5"/>
</dbReference>
<dbReference type="InterPro" id="IPR037293">
    <property type="entry name" value="Gal_Oxidase_central_sf"/>
</dbReference>
<dbReference type="InterPro" id="IPR009880">
    <property type="entry name" value="Glyoxal_oxidase_N"/>
</dbReference>
<evidence type="ECO:0000256" key="2">
    <source>
        <dbReference type="SAM" id="SignalP"/>
    </source>
</evidence>
<dbReference type="EMBL" id="JAADJZ010000002">
    <property type="protein sequence ID" value="KAF2876886.1"/>
    <property type="molecule type" value="Genomic_DNA"/>
</dbReference>
<sequence>MVPALVPSGLAILLVAYSVRQFLICNTLEPTIADKLVRHLYPLRKMSTSRLSFRLHHPFPSGTIQDVTRIDSVSLRTLDGNHYASGSMTNAQCIEFCAAKKFFYAGTEYSQECYCGRSIRNNATLVNDSDCFEPCSGNQTEPCGAPNRLSLYNTAPPMPYLNPGVHGYRSLGCYSDSVAARTLTVGMGTAGGAESLTVALCMSACAAGSYFYAGVEYSGECYCGNTLAGDGTPQDESGCKMACNGNMTESCGGSSRINIYTTRLAPPGWSSLGCYTDNIVNRTLTTQLFPVSNLTAELCVGACEAEGYYYAGTEYGGECYCGNSFAYGGGPAPDGNAGCNVACIGNSLEICGGPSRLNMYQHRESESTTSSTTVPTTGLTTAGVTTTVPGATTTITTDILQPTGIPNGWYYQGCWADNAYGRVMANEQGQDSNLTVESCIAICDMLGYVLAAMEYSVQCFCDDFLRNAATKASEADCSMSCGGNPNEKCGAGNRLSVYSNNNEPLTVYPLPSIQKTNLSGSWQYAGCLRDDAEERALPYQIILTTNNTANNCISQCSAFGYTSGGMEYGKECYCGDPGDVSSAGVTFVPDSECQIPCSGSVIDICGGANRLSYYTWQGPPLTEWAYASGNDAGAYQFLIGGVVVPLITQATRTGKITFLEKYIGTGEPNTTNAYELDLALINNFTGAWRPMHVRTDIFCSASITLPDKVGRQLNVGGWSFDSTYGVRLYWPDGSPGVWGENDWQENYNEIALQSGRWYPSVMIMANGSVLVVGGEEGSNGDPVPSLEILPAVGPTVYCDWLKRTDPNNLYPYLAVLPSGGIFVAYYNEAIILDETTFAITKQLPNMPGSVNNFLAGRTYPLEGTAVLLPQYAPYTDPLEILICGGSTPYQGAALDNCVTLAPEVPNAQWTLERMPSRRVLSCMTALPDGTFLIVNGAHQGVAGFGLAIDPNLNAVLYDPSKPLNTRFTVMANTTVARMYHSEAILLDDGRVLISGSDPEDDRFPQEHRVEVFVPPYLMTEDPIRPAVNTSWKDWSYGSTYTFEVSVPISKVSLLGAASSTHGNSMGQRTIFPAFSCTDNLCTVTAPPNAHVCPPGWFQMFVLSASGVPSMAIWVRVGGDPANLGSWPDTPSFTVPGEG</sequence>
<feature type="domain" description="WSC" evidence="3">
    <location>
        <begin position="66"/>
        <end position="155"/>
    </location>
</feature>
<gene>
    <name evidence="4" type="ORF">BDV95DRAFT_673780</name>
</gene>
<dbReference type="InterPro" id="IPR014756">
    <property type="entry name" value="Ig_E-set"/>
</dbReference>
<dbReference type="Pfam" id="PF07250">
    <property type="entry name" value="Glyoxal_oxid_N"/>
    <property type="match status" value="1"/>
</dbReference>
<dbReference type="Pfam" id="PF09118">
    <property type="entry name" value="GO-like_E_set"/>
    <property type="match status" value="1"/>
</dbReference>
<reference evidence="4 5" key="1">
    <citation type="submission" date="2020-01" db="EMBL/GenBank/DDBJ databases">
        <authorList>
            <consortium name="DOE Joint Genome Institute"/>
            <person name="Haridas S."/>
            <person name="Albert R."/>
            <person name="Binder M."/>
            <person name="Bloem J."/>
            <person name="Labutti K."/>
            <person name="Salamov A."/>
            <person name="Andreopoulos B."/>
            <person name="Baker S.E."/>
            <person name="Barry K."/>
            <person name="Bills G."/>
            <person name="Bluhm B.H."/>
            <person name="Cannon C."/>
            <person name="Castanera R."/>
            <person name="Culley D.E."/>
            <person name="Daum C."/>
            <person name="Ezra D."/>
            <person name="Gonzalez J.B."/>
            <person name="Henrissat B."/>
            <person name="Kuo A."/>
            <person name="Liang C."/>
            <person name="Lipzen A."/>
            <person name="Lutzoni F."/>
            <person name="Magnuson J."/>
            <person name="Mondo S."/>
            <person name="Nolan M."/>
            <person name="Ohm R."/>
            <person name="Pangilinan J."/>
            <person name="Park H.-J.H."/>
            <person name="Ramirez L."/>
            <person name="Alfaro M."/>
            <person name="Sun H."/>
            <person name="Tritt A."/>
            <person name="Yoshinaga Y."/>
            <person name="Zwiers L.-H.L."/>
            <person name="Turgeon B.G."/>
            <person name="Goodwin S.B."/>
            <person name="Spatafora J.W."/>
            <person name="Crous P.W."/>
            <person name="Grigoriev I.V."/>
        </authorList>
    </citation>
    <scope>NUCLEOTIDE SEQUENCE [LARGE SCALE GENOMIC DNA]</scope>
    <source>
        <strain evidence="4 5">CBS 611.86</strain>
    </source>
</reference>
<accession>A0A7C8IG88</accession>
<feature type="chain" id="PRO_5029002318" description="WSC domain-containing protein" evidence="2">
    <location>
        <begin position="22"/>
        <end position="1138"/>
    </location>
</feature>
<feature type="domain" description="WSC" evidence="3">
    <location>
        <begin position="521"/>
        <end position="617"/>
    </location>
</feature>
<keyword evidence="5" id="KW-1185">Reference proteome</keyword>
<dbReference type="PANTHER" id="PTHR32208:SF105">
    <property type="entry name" value="COPPER RADICAL OXIDASE"/>
    <property type="match status" value="1"/>
</dbReference>
<dbReference type="PANTHER" id="PTHR32208">
    <property type="entry name" value="SECRETED PROTEIN-RELATED"/>
    <property type="match status" value="1"/>
</dbReference>
<dbReference type="AlphaFoldDB" id="A0A7C8IG88"/>
<feature type="signal peptide" evidence="2">
    <location>
        <begin position="1"/>
        <end position="21"/>
    </location>
</feature>
<proteinExistence type="predicted"/>
<dbReference type="InterPro" id="IPR011043">
    <property type="entry name" value="Gal_Oxase/kelch_b-propeller"/>
</dbReference>
<organism evidence="4 5">
    <name type="scientific">Massariosphaeria phaeospora</name>
    <dbReference type="NCBI Taxonomy" id="100035"/>
    <lineage>
        <taxon>Eukaryota</taxon>
        <taxon>Fungi</taxon>
        <taxon>Dikarya</taxon>
        <taxon>Ascomycota</taxon>
        <taxon>Pezizomycotina</taxon>
        <taxon>Dothideomycetes</taxon>
        <taxon>Pleosporomycetidae</taxon>
        <taxon>Pleosporales</taxon>
        <taxon>Pleosporales incertae sedis</taxon>
        <taxon>Massariosphaeria</taxon>
    </lineage>
</organism>
<name>A0A7C8IG88_9PLEO</name>
<dbReference type="InterPro" id="IPR013783">
    <property type="entry name" value="Ig-like_fold"/>
</dbReference>
<dbReference type="Gene3D" id="2.130.10.80">
    <property type="entry name" value="Galactose oxidase/kelch, beta-propeller"/>
    <property type="match status" value="1"/>
</dbReference>
<feature type="domain" description="WSC" evidence="3">
    <location>
        <begin position="408"/>
        <end position="501"/>
    </location>
</feature>
<dbReference type="SUPFAM" id="SSF50965">
    <property type="entry name" value="Galactose oxidase, central domain"/>
    <property type="match status" value="1"/>
</dbReference>